<dbReference type="Proteomes" id="UP000059847">
    <property type="component" value="Chromosome"/>
</dbReference>
<sequence>MKKLTLTISSILGISLLSTYANSASFDCNKASTWVEKAICKSPELFKLDDAMARKYRKNLANVPDYEVSKDYKNNVIADQQLWLNFQRNTCKDTKCLIREYKEYIEDKTYDDWNDDLSSSDMPDKNAFGEFSKKHQISIYNPETNRQENAGMAKNSATINRVNNKPYLSLIEGDLIFDNAHTCGIEDSVATWSQNHWVIHDNSQDKDAELRLYPAPYKGKTQLLLKDINYQFSSGRCGVRGYFDGILLEREN</sequence>
<dbReference type="AlphaFoldDB" id="A0A0M3V923"/>
<feature type="chain" id="PRO_5005790903" description="Lysozyme inhibitor LprI N-terminal domain-containing protein" evidence="1">
    <location>
        <begin position="24"/>
        <end position="252"/>
    </location>
</feature>
<dbReference type="KEGG" id="pur:AOC03_07405"/>
<name>A0A0M3V923_9GAMM</name>
<dbReference type="GO" id="GO:0005576">
    <property type="term" value="C:extracellular region"/>
    <property type="evidence" value="ECO:0007669"/>
    <property type="project" value="TreeGrafter"/>
</dbReference>
<feature type="signal peptide" evidence="1">
    <location>
        <begin position="1"/>
        <end position="23"/>
    </location>
</feature>
<dbReference type="PANTHER" id="PTHR37549:SF1">
    <property type="entry name" value="LIPOPROTEIN LPRI"/>
    <property type="match status" value="1"/>
</dbReference>
<gene>
    <name evidence="2" type="ORF">AOC03_07405</name>
</gene>
<reference evidence="2 3" key="1">
    <citation type="submission" date="2015-09" db="EMBL/GenBank/DDBJ databases">
        <title>Complete genome of Psychrobacter urativorans R10.10B.</title>
        <authorList>
            <person name="See-Too W.S."/>
            <person name="Chan K.G."/>
        </authorList>
    </citation>
    <scope>NUCLEOTIDE SEQUENCE [LARGE SCALE GENOMIC DNA]</scope>
    <source>
        <strain evidence="2 3">R10.10B</strain>
    </source>
</reference>
<dbReference type="EMBL" id="CP012678">
    <property type="protein sequence ID" value="ALF59887.1"/>
    <property type="molecule type" value="Genomic_DNA"/>
</dbReference>
<evidence type="ECO:0000256" key="1">
    <source>
        <dbReference type="SAM" id="SignalP"/>
    </source>
</evidence>
<dbReference type="OrthoDB" id="5957809at2"/>
<proteinExistence type="predicted"/>
<protein>
    <recommendedName>
        <fullName evidence="4">Lysozyme inhibitor LprI N-terminal domain-containing protein</fullName>
    </recommendedName>
</protein>
<dbReference type="PANTHER" id="PTHR37549">
    <property type="entry name" value="LIPOPROTEIN LPRI"/>
    <property type="match status" value="1"/>
</dbReference>
<dbReference type="Gene3D" id="1.20.1270.180">
    <property type="match status" value="1"/>
</dbReference>
<keyword evidence="1" id="KW-0732">Signal</keyword>
<organism evidence="2 3">
    <name type="scientific">Psychrobacter urativorans</name>
    <dbReference type="NCBI Taxonomy" id="45610"/>
    <lineage>
        <taxon>Bacteria</taxon>
        <taxon>Pseudomonadati</taxon>
        <taxon>Pseudomonadota</taxon>
        <taxon>Gammaproteobacteria</taxon>
        <taxon>Moraxellales</taxon>
        <taxon>Moraxellaceae</taxon>
        <taxon>Psychrobacter</taxon>
    </lineage>
</organism>
<dbReference type="InterPro" id="IPR052755">
    <property type="entry name" value="Lysozyme_Inhibitor_LprI"/>
</dbReference>
<dbReference type="RefSeq" id="WP_062534691.1">
    <property type="nucleotide sequence ID" value="NZ_CP012678.1"/>
</dbReference>
<evidence type="ECO:0000313" key="3">
    <source>
        <dbReference type="Proteomes" id="UP000059847"/>
    </source>
</evidence>
<accession>A0A0M3V923</accession>
<evidence type="ECO:0000313" key="2">
    <source>
        <dbReference type="EMBL" id="ALF59887.1"/>
    </source>
</evidence>
<evidence type="ECO:0008006" key="4">
    <source>
        <dbReference type="Google" id="ProtNLM"/>
    </source>
</evidence>
<keyword evidence="3" id="KW-1185">Reference proteome</keyword>